<dbReference type="PROSITE" id="PS00687">
    <property type="entry name" value="ALDEHYDE_DEHYDR_GLU"/>
    <property type="match status" value="1"/>
</dbReference>
<accession>A0AAN6YF00</accession>
<evidence type="ECO:0000256" key="1">
    <source>
        <dbReference type="ARBA" id="ARBA00009986"/>
    </source>
</evidence>
<dbReference type="PANTHER" id="PTHR11699">
    <property type="entry name" value="ALDEHYDE DEHYDROGENASE-RELATED"/>
    <property type="match status" value="1"/>
</dbReference>
<dbReference type="InterPro" id="IPR016162">
    <property type="entry name" value="Ald_DH_N"/>
</dbReference>
<dbReference type="Proteomes" id="UP001301769">
    <property type="component" value="Unassembled WGS sequence"/>
</dbReference>
<dbReference type="EC" id="1.2.1.3" evidence="3"/>
<evidence type="ECO:0000259" key="7">
    <source>
        <dbReference type="Pfam" id="PF00171"/>
    </source>
</evidence>
<name>A0AAN6YF00_9PEZI</name>
<comment type="catalytic activity">
    <reaction evidence="4">
        <text>an aldehyde + NAD(+) + H2O = a carboxylate + NADH + 2 H(+)</text>
        <dbReference type="Rhea" id="RHEA:16185"/>
        <dbReference type="ChEBI" id="CHEBI:15377"/>
        <dbReference type="ChEBI" id="CHEBI:15378"/>
        <dbReference type="ChEBI" id="CHEBI:17478"/>
        <dbReference type="ChEBI" id="CHEBI:29067"/>
        <dbReference type="ChEBI" id="CHEBI:57540"/>
        <dbReference type="ChEBI" id="CHEBI:57945"/>
        <dbReference type="EC" id="1.2.1.3"/>
    </reaction>
</comment>
<dbReference type="InterPro" id="IPR016163">
    <property type="entry name" value="Ald_DH_C"/>
</dbReference>
<dbReference type="GO" id="GO:0046394">
    <property type="term" value="P:carboxylic acid biosynthetic process"/>
    <property type="evidence" value="ECO:0007669"/>
    <property type="project" value="UniProtKB-ARBA"/>
</dbReference>
<evidence type="ECO:0000313" key="9">
    <source>
        <dbReference type="Proteomes" id="UP001301769"/>
    </source>
</evidence>
<feature type="domain" description="Aldehyde dehydrogenase" evidence="7">
    <location>
        <begin position="28"/>
        <end position="485"/>
    </location>
</feature>
<reference evidence="8" key="2">
    <citation type="submission" date="2023-05" db="EMBL/GenBank/DDBJ databases">
        <authorList>
            <consortium name="Lawrence Berkeley National Laboratory"/>
            <person name="Steindorff A."/>
            <person name="Hensen N."/>
            <person name="Bonometti L."/>
            <person name="Westerberg I."/>
            <person name="Brannstrom I.O."/>
            <person name="Guillou S."/>
            <person name="Cros-Aarteil S."/>
            <person name="Calhoun S."/>
            <person name="Haridas S."/>
            <person name="Kuo A."/>
            <person name="Mondo S."/>
            <person name="Pangilinan J."/>
            <person name="Riley R."/>
            <person name="Labutti K."/>
            <person name="Andreopoulos B."/>
            <person name="Lipzen A."/>
            <person name="Chen C."/>
            <person name="Yanf M."/>
            <person name="Daum C."/>
            <person name="Ng V."/>
            <person name="Clum A."/>
            <person name="Ohm R."/>
            <person name="Martin F."/>
            <person name="Silar P."/>
            <person name="Natvig D."/>
            <person name="Lalanne C."/>
            <person name="Gautier V."/>
            <person name="Ament-Velasquez S.L."/>
            <person name="Kruys A."/>
            <person name="Hutchinson M.I."/>
            <person name="Powell A.J."/>
            <person name="Barry K."/>
            <person name="Miller A.N."/>
            <person name="Grigoriev I.V."/>
            <person name="Debuchy R."/>
            <person name="Gladieux P."/>
            <person name="Thoren M.H."/>
            <person name="Johannesson H."/>
        </authorList>
    </citation>
    <scope>NUCLEOTIDE SEQUENCE</scope>
    <source>
        <strain evidence="8">PSN293</strain>
    </source>
</reference>
<gene>
    <name evidence="8" type="ORF">QBC37DRAFT_458917</name>
</gene>
<evidence type="ECO:0000256" key="4">
    <source>
        <dbReference type="ARBA" id="ARBA00049194"/>
    </source>
</evidence>
<evidence type="ECO:0000256" key="6">
    <source>
        <dbReference type="RuleBase" id="RU003345"/>
    </source>
</evidence>
<evidence type="ECO:0000313" key="8">
    <source>
        <dbReference type="EMBL" id="KAK4215387.1"/>
    </source>
</evidence>
<dbReference type="Gene3D" id="3.40.605.10">
    <property type="entry name" value="Aldehyde Dehydrogenase, Chain A, domain 1"/>
    <property type="match status" value="1"/>
</dbReference>
<dbReference type="InterPro" id="IPR029510">
    <property type="entry name" value="Ald_DH_CS_GLU"/>
</dbReference>
<organism evidence="8 9">
    <name type="scientific">Rhypophila decipiens</name>
    <dbReference type="NCBI Taxonomy" id="261697"/>
    <lineage>
        <taxon>Eukaryota</taxon>
        <taxon>Fungi</taxon>
        <taxon>Dikarya</taxon>
        <taxon>Ascomycota</taxon>
        <taxon>Pezizomycotina</taxon>
        <taxon>Sordariomycetes</taxon>
        <taxon>Sordariomycetidae</taxon>
        <taxon>Sordariales</taxon>
        <taxon>Naviculisporaceae</taxon>
        <taxon>Rhypophila</taxon>
    </lineage>
</organism>
<dbReference type="InterPro" id="IPR015590">
    <property type="entry name" value="Aldehyde_DH_dom"/>
</dbReference>
<dbReference type="PROSITE" id="PS00070">
    <property type="entry name" value="ALDEHYDE_DEHYDR_CYS"/>
    <property type="match status" value="1"/>
</dbReference>
<sequence>MSNLSVKLQVPNGKEITLPTGLFINNEFVKGNSEEKLESIDPATEQPICSVEIAAASDVDAAVQAARAAFNNPPWRDLPGEGRSKLLHKAADLMEQHLDELFAIQSMDVGKPYASSRQMEGAHLVGTLRYFAGWADKIHGQTIPVNKDKFAYTLKQPVGVCAAISPWNYPLTNSGWKLGPALATGNCIILKPSEYSPLSSLYLAKLFKEAGYPPGVVQVLNGYGKTTGEMLTTHLGIDKIAFTGSTATGRRVIQAAAVNMKKTTIEAGGKSACIIFDDADLEQAAKWAAVGGFGNAGQICSANSRILVQEGAEEKFLAIFAAVAKATKVGKPFDADTTQGPQTSKMQFDKVLGYIEDAKQLGAKLVTGGGPLRETGNSNKGYFIQPTVFSGEEVFGPAPAVTTFKTEEEASALANNSTYGLAAMIFTENIKVAHRTAARLQAGIIWVNESNNFDWKLPFGGFKQSGLGRELGQSSLEAYLEEKVVHVNCGLQL</sequence>
<evidence type="ECO:0000256" key="2">
    <source>
        <dbReference type="ARBA" id="ARBA00023002"/>
    </source>
</evidence>
<comment type="caution">
    <text evidence="8">The sequence shown here is derived from an EMBL/GenBank/DDBJ whole genome shotgun (WGS) entry which is preliminary data.</text>
</comment>
<evidence type="ECO:0000256" key="3">
    <source>
        <dbReference type="ARBA" id="ARBA00024226"/>
    </source>
</evidence>
<dbReference type="SUPFAM" id="SSF53720">
    <property type="entry name" value="ALDH-like"/>
    <property type="match status" value="1"/>
</dbReference>
<dbReference type="Pfam" id="PF00171">
    <property type="entry name" value="Aldedh"/>
    <property type="match status" value="1"/>
</dbReference>
<reference evidence="8" key="1">
    <citation type="journal article" date="2023" name="Mol. Phylogenet. Evol.">
        <title>Genome-scale phylogeny and comparative genomics of the fungal order Sordariales.</title>
        <authorList>
            <person name="Hensen N."/>
            <person name="Bonometti L."/>
            <person name="Westerberg I."/>
            <person name="Brannstrom I.O."/>
            <person name="Guillou S."/>
            <person name="Cros-Aarteil S."/>
            <person name="Calhoun S."/>
            <person name="Haridas S."/>
            <person name="Kuo A."/>
            <person name="Mondo S."/>
            <person name="Pangilinan J."/>
            <person name="Riley R."/>
            <person name="LaButti K."/>
            <person name="Andreopoulos B."/>
            <person name="Lipzen A."/>
            <person name="Chen C."/>
            <person name="Yan M."/>
            <person name="Daum C."/>
            <person name="Ng V."/>
            <person name="Clum A."/>
            <person name="Steindorff A."/>
            <person name="Ohm R.A."/>
            <person name="Martin F."/>
            <person name="Silar P."/>
            <person name="Natvig D.O."/>
            <person name="Lalanne C."/>
            <person name="Gautier V."/>
            <person name="Ament-Velasquez S.L."/>
            <person name="Kruys A."/>
            <person name="Hutchinson M.I."/>
            <person name="Powell A.J."/>
            <person name="Barry K."/>
            <person name="Miller A.N."/>
            <person name="Grigoriev I.V."/>
            <person name="Debuchy R."/>
            <person name="Gladieux P."/>
            <person name="Hiltunen Thoren M."/>
            <person name="Johannesson H."/>
        </authorList>
    </citation>
    <scope>NUCLEOTIDE SEQUENCE</scope>
    <source>
        <strain evidence="8">PSN293</strain>
    </source>
</reference>
<keyword evidence="2 6" id="KW-0560">Oxidoreductase</keyword>
<dbReference type="InterPro" id="IPR016160">
    <property type="entry name" value="Ald_DH_CS_CYS"/>
</dbReference>
<dbReference type="Gene3D" id="3.40.309.10">
    <property type="entry name" value="Aldehyde Dehydrogenase, Chain A, domain 2"/>
    <property type="match status" value="1"/>
</dbReference>
<keyword evidence="9" id="KW-1185">Reference proteome</keyword>
<proteinExistence type="inferred from homology"/>
<dbReference type="FunFam" id="3.40.309.10:FF:000012">
    <property type="entry name" value="Betaine aldehyde dehydrogenase"/>
    <property type="match status" value="1"/>
</dbReference>
<protein>
    <recommendedName>
        <fullName evidence="3">aldehyde dehydrogenase (NAD(+))</fullName>
        <ecNumber evidence="3">1.2.1.3</ecNumber>
    </recommendedName>
</protein>
<dbReference type="AlphaFoldDB" id="A0AAN6YF00"/>
<evidence type="ECO:0000256" key="5">
    <source>
        <dbReference type="PROSITE-ProRule" id="PRU10007"/>
    </source>
</evidence>
<dbReference type="FunFam" id="3.40.605.10:FF:000026">
    <property type="entry name" value="Aldehyde dehydrogenase, putative"/>
    <property type="match status" value="1"/>
</dbReference>
<dbReference type="GO" id="GO:0004029">
    <property type="term" value="F:aldehyde dehydrogenase (NAD+) activity"/>
    <property type="evidence" value="ECO:0007669"/>
    <property type="project" value="UniProtKB-EC"/>
</dbReference>
<dbReference type="InterPro" id="IPR016161">
    <property type="entry name" value="Ald_DH/histidinol_DH"/>
</dbReference>
<comment type="similarity">
    <text evidence="1 6">Belongs to the aldehyde dehydrogenase family.</text>
</comment>
<dbReference type="EMBL" id="MU858080">
    <property type="protein sequence ID" value="KAK4215387.1"/>
    <property type="molecule type" value="Genomic_DNA"/>
</dbReference>
<feature type="active site" evidence="5">
    <location>
        <position position="266"/>
    </location>
</feature>
<dbReference type="FunFam" id="3.40.605.10:FF:000007">
    <property type="entry name" value="NAD/NADP-dependent betaine aldehyde dehydrogenase"/>
    <property type="match status" value="1"/>
</dbReference>